<evidence type="ECO:0000256" key="2">
    <source>
        <dbReference type="ARBA" id="ARBA00022963"/>
    </source>
</evidence>
<evidence type="ECO:0000259" key="5">
    <source>
        <dbReference type="PROSITE" id="PS51635"/>
    </source>
</evidence>
<feature type="active site" description="Nucleophile" evidence="4">
    <location>
        <position position="27"/>
    </location>
</feature>
<dbReference type="GO" id="GO:0019369">
    <property type="term" value="P:arachidonate metabolic process"/>
    <property type="evidence" value="ECO:0007669"/>
    <property type="project" value="TreeGrafter"/>
</dbReference>
<dbReference type="InterPro" id="IPR016035">
    <property type="entry name" value="Acyl_Trfase/lysoPLipase"/>
</dbReference>
<evidence type="ECO:0000313" key="7">
    <source>
        <dbReference type="Proteomes" id="UP001345827"/>
    </source>
</evidence>
<dbReference type="GO" id="GO:0046486">
    <property type="term" value="P:glycerolipid metabolic process"/>
    <property type="evidence" value="ECO:0007669"/>
    <property type="project" value="UniProtKB-ARBA"/>
</dbReference>
<dbReference type="PANTHER" id="PTHR24185:SF1">
    <property type="entry name" value="CALCIUM-INDEPENDENT PHOSPHOLIPASE A2-GAMMA"/>
    <property type="match status" value="1"/>
</dbReference>
<reference evidence="6 7" key="1">
    <citation type="submission" date="2023-06" db="EMBL/GenBank/DDBJ databases">
        <title>Black Yeasts Isolated from many extreme environments.</title>
        <authorList>
            <person name="Coleine C."/>
            <person name="Stajich J.E."/>
            <person name="Selbmann L."/>
        </authorList>
    </citation>
    <scope>NUCLEOTIDE SEQUENCE [LARGE SCALE GENOMIC DNA]</scope>
    <source>
        <strain evidence="6 7">CCFEE 5887</strain>
    </source>
</reference>
<keyword evidence="2 4" id="KW-0442">Lipid degradation</keyword>
<feature type="active site" description="Proton acceptor" evidence="4">
    <location>
        <position position="190"/>
    </location>
</feature>
<feature type="short sequence motif" description="GXSXG" evidence="4">
    <location>
        <begin position="25"/>
        <end position="29"/>
    </location>
</feature>
<keyword evidence="1 4" id="KW-0378">Hydrolase</keyword>
<feature type="domain" description="PNPLA" evidence="5">
    <location>
        <begin position="1"/>
        <end position="203"/>
    </location>
</feature>
<dbReference type="SUPFAM" id="SSF52151">
    <property type="entry name" value="FabD/lysophospholipase-like"/>
    <property type="match status" value="1"/>
</dbReference>
<protein>
    <recommendedName>
        <fullName evidence="5">PNPLA domain-containing protein</fullName>
    </recommendedName>
</protein>
<dbReference type="Gene3D" id="3.40.1090.10">
    <property type="entry name" value="Cytosolic phospholipase A2 catalytic domain"/>
    <property type="match status" value="1"/>
</dbReference>
<name>A0AAV9QKW9_9PEZI</name>
<dbReference type="AlphaFoldDB" id="A0AAV9QKW9"/>
<dbReference type="GO" id="GO:0016042">
    <property type="term" value="P:lipid catabolic process"/>
    <property type="evidence" value="ECO:0007669"/>
    <property type="project" value="UniProtKB-UniRule"/>
</dbReference>
<dbReference type="PROSITE" id="PS51635">
    <property type="entry name" value="PNPLA"/>
    <property type="match status" value="1"/>
</dbReference>
<evidence type="ECO:0000256" key="4">
    <source>
        <dbReference type="PROSITE-ProRule" id="PRU01161"/>
    </source>
</evidence>
<dbReference type="EMBL" id="JAXLQG010000003">
    <property type="protein sequence ID" value="KAK5542595.1"/>
    <property type="molecule type" value="Genomic_DNA"/>
</dbReference>
<evidence type="ECO:0000256" key="1">
    <source>
        <dbReference type="ARBA" id="ARBA00022801"/>
    </source>
</evidence>
<dbReference type="InterPro" id="IPR002641">
    <property type="entry name" value="PNPLA_dom"/>
</dbReference>
<dbReference type="Pfam" id="PF01734">
    <property type="entry name" value="Patatin"/>
    <property type="match status" value="1"/>
</dbReference>
<feature type="short sequence motif" description="DGA/G" evidence="4">
    <location>
        <begin position="190"/>
        <end position="192"/>
    </location>
</feature>
<accession>A0AAV9QKW9</accession>
<dbReference type="Proteomes" id="UP001345827">
    <property type="component" value="Unassembled WGS sequence"/>
</dbReference>
<proteinExistence type="predicted"/>
<comment type="caution">
    <text evidence="6">The sequence shown here is derived from an EMBL/GenBank/DDBJ whole genome shotgun (WGS) entry which is preliminary data.</text>
</comment>
<dbReference type="GO" id="GO:0047499">
    <property type="term" value="F:calcium-independent phospholipase A2 activity"/>
    <property type="evidence" value="ECO:0007669"/>
    <property type="project" value="TreeGrafter"/>
</dbReference>
<keyword evidence="7" id="KW-1185">Reference proteome</keyword>
<sequence length="343" mass="37791">MLLDAVMQKIAPAKKPCEVFDLIGGTSTGGFVSPQRFSWSDEISDPDLTSFIAIMLGRFKMTIAECLAKYKQFMSDVFPKKEGPNKIMPGGRYNATELEEIIKQLVKEKLGKDDMKLLDDSSQKDPCKVFVVATKETGGNNSAPVLFRSYKNPLEMSELPDIKIWQAARATSAAPTYFDHMKVGNITFMDGGLQANNPLGWLWNEVLSVFGPARLTNCFLSIGTGTPLSVTMNDTTFSAAYNMSDIATNSEMPNILFRSLINAFAPQGMVKKYWRLNVGDGMPDWVEEKGVYKWKLLGKREESDIGDLDDVSAIQKTETRANAYLQSAGAVQMVADAAAALSK</sequence>
<comment type="caution">
    <text evidence="4">Lacks conserved residue(s) required for the propagation of feature annotation.</text>
</comment>
<evidence type="ECO:0000256" key="3">
    <source>
        <dbReference type="ARBA" id="ARBA00023098"/>
    </source>
</evidence>
<dbReference type="GO" id="GO:0016020">
    <property type="term" value="C:membrane"/>
    <property type="evidence" value="ECO:0007669"/>
    <property type="project" value="TreeGrafter"/>
</dbReference>
<dbReference type="PANTHER" id="PTHR24185">
    <property type="entry name" value="CALCIUM-INDEPENDENT PHOSPHOLIPASE A2-GAMMA"/>
    <property type="match status" value="1"/>
</dbReference>
<keyword evidence="3 4" id="KW-0443">Lipid metabolism</keyword>
<evidence type="ECO:0000313" key="6">
    <source>
        <dbReference type="EMBL" id="KAK5542595.1"/>
    </source>
</evidence>
<organism evidence="6 7">
    <name type="scientific">Vermiconidia calcicola</name>
    <dbReference type="NCBI Taxonomy" id="1690605"/>
    <lineage>
        <taxon>Eukaryota</taxon>
        <taxon>Fungi</taxon>
        <taxon>Dikarya</taxon>
        <taxon>Ascomycota</taxon>
        <taxon>Pezizomycotina</taxon>
        <taxon>Dothideomycetes</taxon>
        <taxon>Dothideomycetidae</taxon>
        <taxon>Mycosphaerellales</taxon>
        <taxon>Extremaceae</taxon>
        <taxon>Vermiconidia</taxon>
    </lineage>
</organism>
<gene>
    <name evidence="6" type="ORF">LTR25_002481</name>
</gene>